<feature type="transmembrane region" description="Helical" evidence="1">
    <location>
        <begin position="43"/>
        <end position="65"/>
    </location>
</feature>
<keyword evidence="1" id="KW-0812">Transmembrane</keyword>
<protein>
    <submittedName>
        <fullName evidence="2">Uncharacterized protein</fullName>
    </submittedName>
</protein>
<evidence type="ECO:0000313" key="2">
    <source>
        <dbReference type="EMBL" id="PRQ39486.1"/>
    </source>
</evidence>
<proteinExistence type="predicted"/>
<sequence>MQVLMLLWRSNRYSFWMFWRSNRFVGFVILAHKYITLLVDNVLLVQFCNILQTLLVFMLVLVLLLRAAKR</sequence>
<feature type="transmembrane region" description="Helical" evidence="1">
    <location>
        <begin position="21"/>
        <end position="37"/>
    </location>
</feature>
<keyword evidence="1" id="KW-1133">Transmembrane helix</keyword>
<dbReference type="Proteomes" id="UP000238479">
    <property type="component" value="Chromosome 4"/>
</dbReference>
<keyword evidence="1" id="KW-0472">Membrane</keyword>
<accession>A0A2P6QZB2</accession>
<reference evidence="2 3" key="1">
    <citation type="journal article" date="2018" name="Nat. Genet.">
        <title>The Rosa genome provides new insights in the design of modern roses.</title>
        <authorList>
            <person name="Bendahmane M."/>
        </authorList>
    </citation>
    <scope>NUCLEOTIDE SEQUENCE [LARGE SCALE GENOMIC DNA]</scope>
    <source>
        <strain evidence="3">cv. Old Blush</strain>
    </source>
</reference>
<evidence type="ECO:0000256" key="1">
    <source>
        <dbReference type="SAM" id="Phobius"/>
    </source>
</evidence>
<dbReference type="EMBL" id="PDCK01000042">
    <property type="protein sequence ID" value="PRQ39486.1"/>
    <property type="molecule type" value="Genomic_DNA"/>
</dbReference>
<comment type="caution">
    <text evidence="2">The sequence shown here is derived from an EMBL/GenBank/DDBJ whole genome shotgun (WGS) entry which is preliminary data.</text>
</comment>
<dbReference type="AlphaFoldDB" id="A0A2P6QZB2"/>
<organism evidence="2 3">
    <name type="scientific">Rosa chinensis</name>
    <name type="common">China rose</name>
    <dbReference type="NCBI Taxonomy" id="74649"/>
    <lineage>
        <taxon>Eukaryota</taxon>
        <taxon>Viridiplantae</taxon>
        <taxon>Streptophyta</taxon>
        <taxon>Embryophyta</taxon>
        <taxon>Tracheophyta</taxon>
        <taxon>Spermatophyta</taxon>
        <taxon>Magnoliopsida</taxon>
        <taxon>eudicotyledons</taxon>
        <taxon>Gunneridae</taxon>
        <taxon>Pentapetalae</taxon>
        <taxon>rosids</taxon>
        <taxon>fabids</taxon>
        <taxon>Rosales</taxon>
        <taxon>Rosaceae</taxon>
        <taxon>Rosoideae</taxon>
        <taxon>Rosoideae incertae sedis</taxon>
        <taxon>Rosa</taxon>
    </lineage>
</organism>
<name>A0A2P6QZB2_ROSCH</name>
<dbReference type="Gramene" id="PRQ39486">
    <property type="protein sequence ID" value="PRQ39486"/>
    <property type="gene ID" value="RchiOBHm_Chr4g0425751"/>
</dbReference>
<evidence type="ECO:0000313" key="3">
    <source>
        <dbReference type="Proteomes" id="UP000238479"/>
    </source>
</evidence>
<gene>
    <name evidence="2" type="ORF">RchiOBHm_Chr4g0425751</name>
</gene>
<keyword evidence="3" id="KW-1185">Reference proteome</keyword>